<gene>
    <name evidence="2" type="ORF">G8770_12575</name>
</gene>
<proteinExistence type="predicted"/>
<dbReference type="InterPro" id="IPR037401">
    <property type="entry name" value="SnoaL-like"/>
</dbReference>
<dbReference type="EMBL" id="JAAONZ010000009">
    <property type="protein sequence ID" value="NHO66374.1"/>
    <property type="molecule type" value="Genomic_DNA"/>
</dbReference>
<comment type="caution">
    <text evidence="2">The sequence shown here is derived from an EMBL/GenBank/DDBJ whole genome shotgun (WGS) entry which is preliminary data.</text>
</comment>
<dbReference type="InterPro" id="IPR032710">
    <property type="entry name" value="NTF2-like_dom_sf"/>
</dbReference>
<dbReference type="Proteomes" id="UP000787472">
    <property type="component" value="Unassembled WGS sequence"/>
</dbReference>
<protein>
    <recommendedName>
        <fullName evidence="1">SnoaL-like domain-containing protein</fullName>
    </recommendedName>
</protein>
<dbReference type="Pfam" id="PF13577">
    <property type="entry name" value="SnoaL_4"/>
    <property type="match status" value="1"/>
</dbReference>
<feature type="domain" description="SnoaL-like" evidence="1">
    <location>
        <begin position="5"/>
        <end position="70"/>
    </location>
</feature>
<reference evidence="2" key="1">
    <citation type="submission" date="2020-03" db="EMBL/GenBank/DDBJ databases">
        <authorList>
            <person name="Guo F."/>
        </authorList>
    </citation>
    <scope>NUCLEOTIDE SEQUENCE</scope>
    <source>
        <strain evidence="2">JCM 30134</strain>
    </source>
</reference>
<organism evidence="2 3">
    <name type="scientific">Pseudomaricurvus hydrocarbonicus</name>
    <dbReference type="NCBI Taxonomy" id="1470433"/>
    <lineage>
        <taxon>Bacteria</taxon>
        <taxon>Pseudomonadati</taxon>
        <taxon>Pseudomonadota</taxon>
        <taxon>Gammaproteobacteria</taxon>
        <taxon>Cellvibrionales</taxon>
        <taxon>Cellvibrionaceae</taxon>
        <taxon>Pseudomaricurvus</taxon>
    </lineage>
</organism>
<keyword evidence="3" id="KW-1185">Reference proteome</keyword>
<evidence type="ECO:0000313" key="2">
    <source>
        <dbReference type="EMBL" id="NHO66374.1"/>
    </source>
</evidence>
<evidence type="ECO:0000313" key="3">
    <source>
        <dbReference type="Proteomes" id="UP000787472"/>
    </source>
</evidence>
<dbReference type="AlphaFoldDB" id="A0A9E5JTQ5"/>
<dbReference type="RefSeq" id="WP_167187063.1">
    <property type="nucleotide sequence ID" value="NZ_JAAONZ010000009.1"/>
</dbReference>
<dbReference type="Gene3D" id="3.10.450.50">
    <property type="match status" value="1"/>
</dbReference>
<sequence length="92" mass="10136">MFNYHRDPVCGRETIIAAYQNNPRDRLSRHLVSNVHITPLEAGVAHSVSYVTLYSATESGQETTLTGWSVQRAVQGGIPRCLAAHVRSMVAD</sequence>
<dbReference type="SUPFAM" id="SSF54427">
    <property type="entry name" value="NTF2-like"/>
    <property type="match status" value="1"/>
</dbReference>
<evidence type="ECO:0000259" key="1">
    <source>
        <dbReference type="Pfam" id="PF13577"/>
    </source>
</evidence>
<accession>A0A9E5JTQ5</accession>
<name>A0A9E5JTQ5_9GAMM</name>